<dbReference type="Proteomes" id="UP000294530">
    <property type="component" value="Unassembled WGS sequence"/>
</dbReference>
<dbReference type="GeneID" id="94348591"/>
<keyword evidence="2" id="KW-1185">Reference proteome</keyword>
<dbReference type="AlphaFoldDB" id="A0A976ICP1"/>
<evidence type="ECO:0000313" key="2">
    <source>
        <dbReference type="Proteomes" id="UP000294530"/>
    </source>
</evidence>
<evidence type="ECO:0000313" key="1">
    <source>
        <dbReference type="EMBL" id="TDH66841.1"/>
    </source>
</evidence>
<dbReference type="EMBL" id="SHOA02000006">
    <property type="protein sequence ID" value="TDH66841.1"/>
    <property type="molecule type" value="Genomic_DNA"/>
</dbReference>
<reference evidence="1 2" key="1">
    <citation type="journal article" date="2021" name="Genome Biol.">
        <title>AFLAP: assembly-free linkage analysis pipeline using k-mers from genome sequencing data.</title>
        <authorList>
            <person name="Fletcher K."/>
            <person name="Zhang L."/>
            <person name="Gil J."/>
            <person name="Han R."/>
            <person name="Cavanaugh K."/>
            <person name="Michelmore R."/>
        </authorList>
    </citation>
    <scope>NUCLEOTIDE SEQUENCE [LARGE SCALE GENOMIC DNA]</scope>
    <source>
        <strain evidence="1 2">SF5</strain>
    </source>
</reference>
<name>A0A976ICP1_BRELC</name>
<sequence>MLFFQRFWEGIPSSPRWPLRKKLYLMPNIEMYELNEKHYWRADVVICKTRICYERLSLWYQQQGNPNHAIVK</sequence>
<proteinExistence type="predicted"/>
<accession>A0A976ICP1</accession>
<protein>
    <submittedName>
        <fullName evidence="1">Uncharacterized protein</fullName>
    </submittedName>
</protein>
<comment type="caution">
    <text evidence="1">The sequence shown here is derived from an EMBL/GenBank/DDBJ whole genome shotgun (WGS) entry which is preliminary data.</text>
</comment>
<dbReference type="OrthoDB" id="2100592at2759"/>
<gene>
    <name evidence="1" type="ORF">CCR75_004834</name>
</gene>
<dbReference type="RefSeq" id="XP_067816340.1">
    <property type="nucleotide sequence ID" value="XM_067962920.1"/>
</dbReference>
<dbReference type="KEGG" id="blac:94348591"/>
<organism evidence="1 2">
    <name type="scientific">Bremia lactucae</name>
    <name type="common">Lettuce downy mildew</name>
    <dbReference type="NCBI Taxonomy" id="4779"/>
    <lineage>
        <taxon>Eukaryota</taxon>
        <taxon>Sar</taxon>
        <taxon>Stramenopiles</taxon>
        <taxon>Oomycota</taxon>
        <taxon>Peronosporomycetes</taxon>
        <taxon>Peronosporales</taxon>
        <taxon>Peronosporaceae</taxon>
        <taxon>Bremia</taxon>
    </lineage>
</organism>